<dbReference type="InterPro" id="IPR014989">
    <property type="entry name" value="DUF1839"/>
</dbReference>
<dbReference type="Proteomes" id="UP000245137">
    <property type="component" value="Unassembled WGS sequence"/>
</dbReference>
<evidence type="ECO:0000313" key="2">
    <source>
        <dbReference type="EMBL" id="PWB92715.1"/>
    </source>
</evidence>
<name>A0A2U1SM86_METSR</name>
<dbReference type="Pfam" id="PF08893">
    <property type="entry name" value="DUF1839"/>
    <property type="match status" value="1"/>
</dbReference>
<keyword evidence="3" id="KW-1185">Reference proteome</keyword>
<comment type="caution">
    <text evidence="2">The sequence shown here is derived from an EMBL/GenBank/DDBJ whole genome shotgun (WGS) entry which is preliminary data.</text>
</comment>
<dbReference type="EMBL" id="PUIV01000038">
    <property type="protein sequence ID" value="PWB92715.1"/>
    <property type="molecule type" value="Genomic_DNA"/>
</dbReference>
<feature type="compositionally biased region" description="Polar residues" evidence="1">
    <location>
        <begin position="1"/>
        <end position="10"/>
    </location>
</feature>
<dbReference type="AlphaFoldDB" id="A0A2U1SM86"/>
<accession>A0A2U1SM86</accession>
<dbReference type="OrthoDB" id="8477651at2"/>
<sequence length="335" mass="38245">MAGRTQSALLSRSDAELTPPKPAKPHFRHALHHAERDWPQTNCYVDLMIELVAMRGFEPEAMLGFTLAQDCEEDHFTFFKPRLADLERLYGLRVEELALYDRLDDHIERQTARGRVVMVEVDGYHLPDTRGVTYRIDHSKTTIGVTEIDMRARRIDYFHNDGYFALDGEDFDAIFGRAGEARDPSSLFPYAEFVRFDRERPHRDLRALAEALASEHFARRPSDNPIRAFAARFPALWNVLEARPPCFFHSLAFNTFRQLGANFELLGSHLDWLRPDGDLAAEADACRRISAGAKAMQFQAARASARKRVYDPRETLDELAAVYDGLFAGLSAKLR</sequence>
<reference evidence="2 3" key="1">
    <citation type="journal article" date="2018" name="Appl. Microbiol. Biotechnol.">
        <title>Co-cultivation of the strictly anaerobic methanogen Methanosarcina barkeri with aerobic methanotrophs in an oxygen-limited membrane bioreactor.</title>
        <authorList>
            <person name="In 't Zandt M.H."/>
            <person name="van den Bosch T.J.M."/>
            <person name="Rijkers R."/>
            <person name="van Kessel M.A.H.J."/>
            <person name="Jetten M.S.M."/>
            <person name="Welte C.U."/>
        </authorList>
    </citation>
    <scope>NUCLEOTIDE SEQUENCE [LARGE SCALE GENOMIC DNA]</scope>
    <source>
        <strain evidence="2 3">DSM 17706</strain>
    </source>
</reference>
<dbReference type="RefSeq" id="WP_108918382.1">
    <property type="nucleotide sequence ID" value="NZ_BGJY01000022.1"/>
</dbReference>
<gene>
    <name evidence="2" type="ORF">C5689_16725</name>
</gene>
<protein>
    <submittedName>
        <fullName evidence="2">DUF1839 domain-containing protein</fullName>
    </submittedName>
</protein>
<evidence type="ECO:0000313" key="3">
    <source>
        <dbReference type="Proteomes" id="UP000245137"/>
    </source>
</evidence>
<feature type="region of interest" description="Disordered" evidence="1">
    <location>
        <begin position="1"/>
        <end position="26"/>
    </location>
</feature>
<organism evidence="2 3">
    <name type="scientific">Methylosinus sporium</name>
    <dbReference type="NCBI Taxonomy" id="428"/>
    <lineage>
        <taxon>Bacteria</taxon>
        <taxon>Pseudomonadati</taxon>
        <taxon>Pseudomonadota</taxon>
        <taxon>Alphaproteobacteria</taxon>
        <taxon>Hyphomicrobiales</taxon>
        <taxon>Methylocystaceae</taxon>
        <taxon>Methylosinus</taxon>
    </lineage>
</organism>
<proteinExistence type="predicted"/>
<evidence type="ECO:0000256" key="1">
    <source>
        <dbReference type="SAM" id="MobiDB-lite"/>
    </source>
</evidence>